<evidence type="ECO:0000256" key="3">
    <source>
        <dbReference type="ARBA" id="ARBA00022606"/>
    </source>
</evidence>
<dbReference type="EMBL" id="NCKV01004320">
    <property type="protein sequence ID" value="RWS24862.1"/>
    <property type="molecule type" value="Genomic_DNA"/>
</dbReference>
<dbReference type="GO" id="GO:0004930">
    <property type="term" value="F:G protein-coupled receptor activity"/>
    <property type="evidence" value="ECO:0007669"/>
    <property type="project" value="UniProtKB-KW"/>
</dbReference>
<dbReference type="Gene3D" id="1.20.1070.10">
    <property type="entry name" value="Rhodopsin 7-helix transmembrane proteins"/>
    <property type="match status" value="1"/>
</dbReference>
<dbReference type="OrthoDB" id="9996086at2759"/>
<feature type="transmembrane region" description="Helical" evidence="14">
    <location>
        <begin position="284"/>
        <end position="307"/>
    </location>
</feature>
<evidence type="ECO:0000313" key="17">
    <source>
        <dbReference type="Proteomes" id="UP000288716"/>
    </source>
</evidence>
<dbReference type="GO" id="GO:0007601">
    <property type="term" value="P:visual perception"/>
    <property type="evidence" value="ECO:0007669"/>
    <property type="project" value="UniProtKB-KW"/>
</dbReference>
<dbReference type="InterPro" id="IPR001391">
    <property type="entry name" value="Opsin_lateye"/>
</dbReference>
<keyword evidence="17" id="KW-1185">Reference proteome</keyword>
<evidence type="ECO:0000256" key="9">
    <source>
        <dbReference type="ARBA" id="ARBA00023136"/>
    </source>
</evidence>
<keyword evidence="5 14" id="KW-0681">Retinal protein</keyword>
<dbReference type="GO" id="GO:0016020">
    <property type="term" value="C:membrane"/>
    <property type="evidence" value="ECO:0007669"/>
    <property type="project" value="UniProtKB-SubCell"/>
</dbReference>
<dbReference type="InterPro" id="IPR001760">
    <property type="entry name" value="Opsin"/>
</dbReference>
<evidence type="ECO:0000256" key="11">
    <source>
        <dbReference type="ARBA" id="ARBA00023170"/>
    </source>
</evidence>
<dbReference type="AlphaFoldDB" id="A0A443SBH0"/>
<keyword evidence="6 14" id="KW-1133">Transmembrane helix</keyword>
<feature type="transmembrane region" description="Helical" evidence="14">
    <location>
        <begin position="54"/>
        <end position="81"/>
    </location>
</feature>
<dbReference type="GO" id="GO:0007602">
    <property type="term" value="P:phototransduction"/>
    <property type="evidence" value="ECO:0007669"/>
    <property type="project" value="UniProtKB-KW"/>
</dbReference>
<dbReference type="PROSITE" id="PS00238">
    <property type="entry name" value="OPSIN"/>
    <property type="match status" value="1"/>
</dbReference>
<gene>
    <name evidence="16" type="ORF">B4U80_10444</name>
</gene>
<dbReference type="GO" id="GO:0009881">
    <property type="term" value="F:photoreceptor activity"/>
    <property type="evidence" value="ECO:0007669"/>
    <property type="project" value="UniProtKB-KW"/>
</dbReference>
<feature type="transmembrane region" description="Helical" evidence="14">
    <location>
        <begin position="93"/>
        <end position="112"/>
    </location>
</feature>
<evidence type="ECO:0000256" key="14">
    <source>
        <dbReference type="RuleBase" id="RU004951"/>
    </source>
</evidence>
<dbReference type="PRINTS" id="PR00578">
    <property type="entry name" value="OPSINLTRLEYE"/>
</dbReference>
<reference evidence="16 17" key="1">
    <citation type="journal article" date="2018" name="Gigascience">
        <title>Genomes of trombidid mites reveal novel predicted allergens and laterally-transferred genes associated with secondary metabolism.</title>
        <authorList>
            <person name="Dong X."/>
            <person name="Chaisiri K."/>
            <person name="Xia D."/>
            <person name="Armstrong S.D."/>
            <person name="Fang Y."/>
            <person name="Donnelly M.J."/>
            <person name="Kadowaki T."/>
            <person name="McGarry J.W."/>
            <person name="Darby A.C."/>
            <person name="Makepeace B.L."/>
        </authorList>
    </citation>
    <scope>NUCLEOTIDE SEQUENCE [LARGE SCALE GENOMIC DNA]</scope>
    <source>
        <strain evidence="16">UoL-UT</strain>
    </source>
</reference>
<evidence type="ECO:0000256" key="1">
    <source>
        <dbReference type="ARBA" id="ARBA00004141"/>
    </source>
</evidence>
<dbReference type="SUPFAM" id="SSF81321">
    <property type="entry name" value="Family A G protein-coupled receptor-like"/>
    <property type="match status" value="1"/>
</dbReference>
<keyword evidence="11 14" id="KW-0675">Receptor</keyword>
<proteinExistence type="inferred from homology"/>
<dbReference type="InterPro" id="IPR027430">
    <property type="entry name" value="Retinal_BS"/>
</dbReference>
<evidence type="ECO:0000256" key="2">
    <source>
        <dbReference type="ARBA" id="ARBA00022543"/>
    </source>
</evidence>
<keyword evidence="8 14" id="KW-0297">G-protein coupled receptor</keyword>
<evidence type="ECO:0000256" key="6">
    <source>
        <dbReference type="ARBA" id="ARBA00022989"/>
    </source>
</evidence>
<dbReference type="Pfam" id="PF00001">
    <property type="entry name" value="7tm_1"/>
    <property type="match status" value="1"/>
</dbReference>
<name>A0A443SBH0_9ACAR</name>
<keyword evidence="4 14" id="KW-0812">Transmembrane</keyword>
<keyword evidence="3 14" id="KW-0716">Sensory transduction</keyword>
<evidence type="ECO:0000259" key="15">
    <source>
        <dbReference type="PROSITE" id="PS50262"/>
    </source>
</evidence>
<dbReference type="PRINTS" id="PR00237">
    <property type="entry name" value="GPCRRHODOPSN"/>
</dbReference>
<keyword evidence="12 14" id="KW-0807">Transducer</keyword>
<comment type="caution">
    <text evidence="16">The sequence shown here is derived from an EMBL/GenBank/DDBJ whole genome shotgun (WGS) entry which is preliminary data.</text>
</comment>
<accession>A0A443SBH0</accession>
<comment type="similarity">
    <text evidence="14">Belongs to the G-protein coupled receptor 1 family. Opsin subfamily.</text>
</comment>
<feature type="transmembrane region" description="Helical" evidence="14">
    <location>
        <begin position="222"/>
        <end position="243"/>
    </location>
</feature>
<evidence type="ECO:0000256" key="5">
    <source>
        <dbReference type="ARBA" id="ARBA00022925"/>
    </source>
</evidence>
<keyword evidence="13" id="KW-0844">Vision</keyword>
<evidence type="ECO:0000256" key="4">
    <source>
        <dbReference type="ARBA" id="ARBA00022692"/>
    </source>
</evidence>
<keyword evidence="2 14" id="KW-0600">Photoreceptor protein</keyword>
<comment type="subcellular location">
    <subcellularLocation>
        <location evidence="1 14">Membrane</location>
        <topology evidence="1 14">Multi-pass membrane protein</topology>
    </subcellularLocation>
</comment>
<dbReference type="STRING" id="299467.A0A443SBH0"/>
<feature type="transmembrane region" description="Helical" evidence="14">
    <location>
        <begin position="172"/>
        <end position="194"/>
    </location>
</feature>
<dbReference type="VEuPathDB" id="VectorBase:LDEU007177"/>
<evidence type="ECO:0000256" key="12">
    <source>
        <dbReference type="ARBA" id="ARBA00023224"/>
    </source>
</evidence>
<evidence type="ECO:0000256" key="7">
    <source>
        <dbReference type="ARBA" id="ARBA00022991"/>
    </source>
</evidence>
<dbReference type="InterPro" id="IPR050125">
    <property type="entry name" value="GPCR_opsins"/>
</dbReference>
<evidence type="ECO:0000256" key="13">
    <source>
        <dbReference type="ARBA" id="ARBA00023305"/>
    </source>
</evidence>
<feature type="domain" description="G-protein coupled receptors family 1 profile" evidence="15">
    <location>
        <begin position="73"/>
        <end position="337"/>
    </location>
</feature>
<organism evidence="16 17">
    <name type="scientific">Leptotrombidium deliense</name>
    <dbReference type="NCBI Taxonomy" id="299467"/>
    <lineage>
        <taxon>Eukaryota</taxon>
        <taxon>Metazoa</taxon>
        <taxon>Ecdysozoa</taxon>
        <taxon>Arthropoda</taxon>
        <taxon>Chelicerata</taxon>
        <taxon>Arachnida</taxon>
        <taxon>Acari</taxon>
        <taxon>Acariformes</taxon>
        <taxon>Trombidiformes</taxon>
        <taxon>Prostigmata</taxon>
        <taxon>Anystina</taxon>
        <taxon>Parasitengona</taxon>
        <taxon>Trombiculoidea</taxon>
        <taxon>Trombiculidae</taxon>
        <taxon>Leptotrombidium</taxon>
    </lineage>
</organism>
<evidence type="ECO:0000256" key="8">
    <source>
        <dbReference type="ARBA" id="ARBA00023040"/>
    </source>
</evidence>
<protein>
    <submittedName>
        <fullName evidence="16">Ocellar opsin-like protein</fullName>
    </submittedName>
</protein>
<keyword evidence="7 14" id="KW-0157">Chromophore</keyword>
<dbReference type="PRINTS" id="PR00238">
    <property type="entry name" value="OPSIN"/>
</dbReference>
<sequence>MSAYNYPSHMNPGGTALGHFWPYTANATIVDLLPKDMLYMIHEHWYRFPPINPLWHSLLGAMLIILGIISVFGNGVVIYLMSTVKYLRTPTNMLVANLAFSDFCMMAFNMPAMAANCFAESWILGPFMCEFYGMWGSLFGCGSIWSLVFISRDRYNVIVKGVSAAPLTHKKAFLQILFIWIYSIGWTIAPMFGWSRYVPEGNMTSCTVDYLTKELLSASYTIVYGIFVYFVPLFIMIYSYFFIVKAVASHERTLREQAKKMNVASLRANADSNKESAEIRLAKVAMMTVGLWFLAWTPYLTIAWTGILTNGDYLTPLATIWGAVFAKAAACYNPIVYAISHPKYKQALYKKFPSLVCGTVEKEYTGDTRSEMSVTTAISDQSSIKSDKTSEA</sequence>
<dbReference type="SMART" id="SM01381">
    <property type="entry name" value="7TM_GPCR_Srsx"/>
    <property type="match status" value="1"/>
</dbReference>
<dbReference type="Proteomes" id="UP000288716">
    <property type="component" value="Unassembled WGS sequence"/>
</dbReference>
<feature type="transmembrane region" description="Helical" evidence="14">
    <location>
        <begin position="319"/>
        <end position="340"/>
    </location>
</feature>
<feature type="transmembrane region" description="Helical" evidence="14">
    <location>
        <begin position="132"/>
        <end position="151"/>
    </location>
</feature>
<evidence type="ECO:0000313" key="16">
    <source>
        <dbReference type="EMBL" id="RWS24862.1"/>
    </source>
</evidence>
<dbReference type="PANTHER" id="PTHR24240">
    <property type="entry name" value="OPSIN"/>
    <property type="match status" value="1"/>
</dbReference>
<dbReference type="PROSITE" id="PS50262">
    <property type="entry name" value="G_PROTEIN_RECEP_F1_2"/>
    <property type="match status" value="1"/>
</dbReference>
<keyword evidence="9 14" id="KW-0472">Membrane</keyword>
<keyword evidence="10" id="KW-1015">Disulfide bond</keyword>
<dbReference type="InterPro" id="IPR000276">
    <property type="entry name" value="GPCR_Rhodpsn"/>
</dbReference>
<dbReference type="FunFam" id="1.20.1070.10:FF:000044">
    <property type="entry name" value="Opsin, ultraviolet-sensitive"/>
    <property type="match status" value="1"/>
</dbReference>
<dbReference type="CDD" id="cd15079">
    <property type="entry name" value="7tmA_photoreceptors_insect"/>
    <property type="match status" value="1"/>
</dbReference>
<dbReference type="InterPro" id="IPR017452">
    <property type="entry name" value="GPCR_Rhodpsn_7TM"/>
</dbReference>
<evidence type="ECO:0000256" key="10">
    <source>
        <dbReference type="ARBA" id="ARBA00023157"/>
    </source>
</evidence>